<sequence length="236" mass="26298">MAEVLTTFNGSTHIHADFTQRAVVLPDEYQWTPSPTAGVERMMLDRVGGEVARATTIVRFEPNSEFPRHIHGGGEEFLVLEGAFADEHGVYPKGYYLRNPIGTAHTPRIGPEGATIFVKLHQFADSDTSQISLDTNSRQWLPGLVDGLSVMPLHQHEGEHVALVKWQPNTQFSFHQHRGGEEILVLEGTFYDEHGVYPKGSWLRSPNMSSHTPFTKEDGALIYVKVGHLDAVKTTD</sequence>
<evidence type="ECO:0000313" key="3">
    <source>
        <dbReference type="Proteomes" id="UP001465153"/>
    </source>
</evidence>
<protein>
    <submittedName>
        <fullName evidence="2">Cupin domain-containing protein</fullName>
    </submittedName>
</protein>
<reference evidence="2 3" key="1">
    <citation type="submission" date="2024-04" db="EMBL/GenBank/DDBJ databases">
        <title>Draft genome sequence of Sessilibacter corallicola NBRC 116591.</title>
        <authorList>
            <person name="Miyakawa T."/>
            <person name="Kusuya Y."/>
            <person name="Miura T."/>
        </authorList>
    </citation>
    <scope>NUCLEOTIDE SEQUENCE [LARGE SCALE GENOMIC DNA]</scope>
    <source>
        <strain evidence="2 3">KU-00831-HH</strain>
    </source>
</reference>
<dbReference type="Proteomes" id="UP001465153">
    <property type="component" value="Unassembled WGS sequence"/>
</dbReference>
<feature type="domain" description="ChrR-like cupin" evidence="1">
    <location>
        <begin position="20"/>
        <end position="124"/>
    </location>
</feature>
<dbReference type="CDD" id="cd20303">
    <property type="entry name" value="cupin_ChrR_1"/>
    <property type="match status" value="2"/>
</dbReference>
<dbReference type="InterPro" id="IPR025979">
    <property type="entry name" value="ChrR-like_cupin_dom"/>
</dbReference>
<organism evidence="2 3">
    <name type="scientific">Sessilibacter corallicola</name>
    <dbReference type="NCBI Taxonomy" id="2904075"/>
    <lineage>
        <taxon>Bacteria</taxon>
        <taxon>Pseudomonadati</taxon>
        <taxon>Pseudomonadota</taxon>
        <taxon>Gammaproteobacteria</taxon>
        <taxon>Cellvibrionales</taxon>
        <taxon>Cellvibrionaceae</taxon>
        <taxon>Sessilibacter</taxon>
    </lineage>
</organism>
<proteinExistence type="predicted"/>
<accession>A0ABQ0AEM9</accession>
<name>A0ABQ0AEM9_9GAMM</name>
<evidence type="ECO:0000313" key="2">
    <source>
        <dbReference type="EMBL" id="GAA6169988.1"/>
    </source>
</evidence>
<dbReference type="RefSeq" id="WP_353304353.1">
    <property type="nucleotide sequence ID" value="NZ_BAABWN010000017.1"/>
</dbReference>
<keyword evidence="3" id="KW-1185">Reference proteome</keyword>
<dbReference type="SUPFAM" id="SSF51182">
    <property type="entry name" value="RmlC-like cupins"/>
    <property type="match status" value="2"/>
</dbReference>
<dbReference type="Gene3D" id="2.60.120.10">
    <property type="entry name" value="Jelly Rolls"/>
    <property type="match status" value="1"/>
</dbReference>
<dbReference type="EMBL" id="BAABWN010000017">
    <property type="protein sequence ID" value="GAA6169988.1"/>
    <property type="molecule type" value="Genomic_DNA"/>
</dbReference>
<comment type="caution">
    <text evidence="2">The sequence shown here is derived from an EMBL/GenBank/DDBJ whole genome shotgun (WGS) entry which is preliminary data.</text>
</comment>
<dbReference type="Pfam" id="PF12973">
    <property type="entry name" value="Cupin_7"/>
    <property type="match status" value="2"/>
</dbReference>
<gene>
    <name evidence="2" type="ORF">NBRC116591_38000</name>
</gene>
<feature type="domain" description="ChrR-like cupin" evidence="1">
    <location>
        <begin position="130"/>
        <end position="229"/>
    </location>
</feature>
<evidence type="ECO:0000259" key="1">
    <source>
        <dbReference type="Pfam" id="PF12973"/>
    </source>
</evidence>
<dbReference type="InterPro" id="IPR011051">
    <property type="entry name" value="RmlC_Cupin_sf"/>
</dbReference>
<dbReference type="InterPro" id="IPR014710">
    <property type="entry name" value="RmlC-like_jellyroll"/>
</dbReference>